<dbReference type="GeneID" id="68294248"/>
<proteinExistence type="predicted"/>
<evidence type="ECO:0000313" key="2">
    <source>
        <dbReference type="Proteomes" id="UP000825890"/>
    </source>
</evidence>
<dbReference type="AlphaFoldDB" id="A0A9P3FJW0"/>
<accession>A0A9P3FJW0</accession>
<dbReference type="RefSeq" id="XP_044659997.1">
    <property type="nucleotide sequence ID" value="XM_044804062.1"/>
</dbReference>
<reference evidence="1 2" key="1">
    <citation type="submission" date="2021-01" db="EMBL/GenBank/DDBJ databases">
        <title>Cercospora kikuchii MAFF 305040 whole genome shotgun sequence.</title>
        <authorList>
            <person name="Kashiwa T."/>
            <person name="Suzuki T."/>
        </authorList>
    </citation>
    <scope>NUCLEOTIDE SEQUENCE [LARGE SCALE GENOMIC DNA]</scope>
    <source>
        <strain evidence="1 2">MAFF 305040</strain>
    </source>
</reference>
<gene>
    <name evidence="1" type="ORF">CKM354_000867300</name>
</gene>
<dbReference type="OrthoDB" id="10313506at2759"/>
<dbReference type="EMBL" id="BOLY01000005">
    <property type="protein sequence ID" value="GIZ45510.1"/>
    <property type="molecule type" value="Genomic_DNA"/>
</dbReference>
<organism evidence="1 2">
    <name type="scientific">Cercospora kikuchii</name>
    <dbReference type="NCBI Taxonomy" id="84275"/>
    <lineage>
        <taxon>Eukaryota</taxon>
        <taxon>Fungi</taxon>
        <taxon>Dikarya</taxon>
        <taxon>Ascomycota</taxon>
        <taxon>Pezizomycotina</taxon>
        <taxon>Dothideomycetes</taxon>
        <taxon>Dothideomycetidae</taxon>
        <taxon>Mycosphaerellales</taxon>
        <taxon>Mycosphaerellaceae</taxon>
        <taxon>Cercospora</taxon>
    </lineage>
</organism>
<sequence>MYSGMPIKKRDLEERQAPGTIPAFVICDVTLQTTKTIFSSTTVLVTKTIKIPANTVTVTSSLSGTYTTTVPGTNNPTSTIFTSLFKTQILTITALGGSTTVTTAFPVTTTSIIPYYAACDGALANGNYVDTVNDMGIGNAQWGVSSSSQQLQNLGTLSVRDCCVAGQANSAGTFWEIASQKCWGVPLGNLSPDDLGGGFCAPDITNGYFRLQVGERTPRVVVSNGGCGFVEMREG</sequence>
<comment type="caution">
    <text evidence="1">The sequence shown here is derived from an EMBL/GenBank/DDBJ whole genome shotgun (WGS) entry which is preliminary data.</text>
</comment>
<protein>
    <submittedName>
        <fullName evidence="1">Uncharacterized protein</fullName>
    </submittedName>
</protein>
<name>A0A9P3FJW0_9PEZI</name>
<dbReference type="Proteomes" id="UP000825890">
    <property type="component" value="Unassembled WGS sequence"/>
</dbReference>
<keyword evidence="2" id="KW-1185">Reference proteome</keyword>
<evidence type="ECO:0000313" key="1">
    <source>
        <dbReference type="EMBL" id="GIZ45510.1"/>
    </source>
</evidence>